<keyword evidence="1" id="KW-0732">Signal</keyword>
<dbReference type="EnsemblMetazoa" id="SMAR006722-RA">
    <property type="protein sequence ID" value="SMAR006722-PA"/>
    <property type="gene ID" value="SMAR006722"/>
</dbReference>
<dbReference type="EMBL" id="JH431721">
    <property type="status" value="NOT_ANNOTATED_CDS"/>
    <property type="molecule type" value="Genomic_DNA"/>
</dbReference>
<evidence type="ECO:0000256" key="1">
    <source>
        <dbReference type="SAM" id="SignalP"/>
    </source>
</evidence>
<organism evidence="2 3">
    <name type="scientific">Strigamia maritima</name>
    <name type="common">European centipede</name>
    <name type="synonym">Geophilus maritimus</name>
    <dbReference type="NCBI Taxonomy" id="126957"/>
    <lineage>
        <taxon>Eukaryota</taxon>
        <taxon>Metazoa</taxon>
        <taxon>Ecdysozoa</taxon>
        <taxon>Arthropoda</taxon>
        <taxon>Myriapoda</taxon>
        <taxon>Chilopoda</taxon>
        <taxon>Pleurostigmophora</taxon>
        <taxon>Geophilomorpha</taxon>
        <taxon>Linotaeniidae</taxon>
        <taxon>Strigamia</taxon>
    </lineage>
</organism>
<protein>
    <recommendedName>
        <fullName evidence="4">Granulins domain-containing protein</fullName>
    </recommendedName>
</protein>
<feature type="chain" id="PRO_5004590083" description="Granulins domain-containing protein" evidence="1">
    <location>
        <begin position="24"/>
        <end position="105"/>
    </location>
</feature>
<keyword evidence="3" id="KW-1185">Reference proteome</keyword>
<reference evidence="2" key="2">
    <citation type="submission" date="2015-02" db="UniProtKB">
        <authorList>
            <consortium name="EnsemblMetazoa"/>
        </authorList>
    </citation>
    <scope>IDENTIFICATION</scope>
</reference>
<dbReference type="AlphaFoldDB" id="T1IZP0"/>
<evidence type="ECO:0000313" key="2">
    <source>
        <dbReference type="EnsemblMetazoa" id="SMAR006722-PA"/>
    </source>
</evidence>
<evidence type="ECO:0000313" key="3">
    <source>
        <dbReference type="Proteomes" id="UP000014500"/>
    </source>
</evidence>
<name>T1IZP0_STRMM</name>
<evidence type="ECO:0008006" key="4">
    <source>
        <dbReference type="Google" id="ProtNLM"/>
    </source>
</evidence>
<dbReference type="Proteomes" id="UP000014500">
    <property type="component" value="Unassembled WGS sequence"/>
</dbReference>
<reference evidence="3" key="1">
    <citation type="submission" date="2011-05" db="EMBL/GenBank/DDBJ databases">
        <authorList>
            <person name="Richards S.R."/>
            <person name="Qu J."/>
            <person name="Jiang H."/>
            <person name="Jhangiani S.N."/>
            <person name="Agravi P."/>
            <person name="Goodspeed R."/>
            <person name="Gross S."/>
            <person name="Mandapat C."/>
            <person name="Jackson L."/>
            <person name="Mathew T."/>
            <person name="Pu L."/>
            <person name="Thornton R."/>
            <person name="Saada N."/>
            <person name="Wilczek-Boney K.B."/>
            <person name="Lee S."/>
            <person name="Kovar C."/>
            <person name="Wu Y."/>
            <person name="Scherer S.E."/>
            <person name="Worley K.C."/>
            <person name="Muzny D.M."/>
            <person name="Gibbs R."/>
        </authorList>
    </citation>
    <scope>NUCLEOTIDE SEQUENCE</scope>
    <source>
        <strain evidence="3">Brora</strain>
    </source>
</reference>
<feature type="signal peptide" evidence="1">
    <location>
        <begin position="1"/>
        <end position="23"/>
    </location>
</feature>
<dbReference type="HOGENOM" id="CLU_2239959_0_0_1"/>
<accession>T1IZP0</accession>
<proteinExistence type="predicted"/>
<sequence length="105" mass="10963">MFFTLMTHIFVITITLTPTLTTAGCVEKLNTCTISDGKLCCPPSQCVPLLLGKRAICVSAVSVKPCPEEEACATKGAFAIAGSGPFARSAAHADSSITEIDKITK</sequence>